<keyword evidence="2" id="KW-0378">Hydrolase</keyword>
<sequence>MIYDITLRITYSYDSMADADHQILRMTPADLPGEQRVILSSLSIQPQPSERRQRRDFFGNGCVDIAFSEPVAETEFVMKSRVERQEPNNFLDESPDLAGLTAELDSLQSVDGLSPHNFRFNSPRIERDTEIGDWARAIAGDGQSVLAIADAVCMAIHSEMTFDPEATAVDTPVREAFKGRRGVCQDYTHIAISALRDLGIPAGYVSGFLRTIPPEGQPRLEGADAMHAWVMAWCGSSMGWVEFDPTNAMRAGLDHVVIARGRDYFDVAPVKGALRTAGTQTTTQAVDMIAG</sequence>
<dbReference type="InterPro" id="IPR013589">
    <property type="entry name" value="Bac_transglu_N"/>
</dbReference>
<accession>A0A1M7KQ03</accession>
<protein>
    <submittedName>
        <fullName evidence="2">Transglutaminase-like enzyme, putative cysteine protease</fullName>
    </submittedName>
</protein>
<keyword evidence="3" id="KW-1185">Reference proteome</keyword>
<reference evidence="2 3" key="1">
    <citation type="submission" date="2016-11" db="EMBL/GenBank/DDBJ databases">
        <authorList>
            <person name="Jaros S."/>
            <person name="Januszkiewicz K."/>
            <person name="Wedrychowicz H."/>
        </authorList>
    </citation>
    <scope>NUCLEOTIDE SEQUENCE [LARGE SCALE GENOMIC DNA]</scope>
    <source>
        <strain evidence="2 3">DSM 22153</strain>
    </source>
</reference>
<proteinExistence type="predicted"/>
<name>A0A1M7KQ03_9HYPH</name>
<evidence type="ECO:0000313" key="2">
    <source>
        <dbReference type="EMBL" id="SHM67075.1"/>
    </source>
</evidence>
<dbReference type="Proteomes" id="UP000186002">
    <property type="component" value="Unassembled WGS sequence"/>
</dbReference>
<keyword evidence="2" id="KW-0645">Protease</keyword>
<feature type="domain" description="Transglutaminase-like" evidence="1">
    <location>
        <begin position="176"/>
        <end position="247"/>
    </location>
</feature>
<dbReference type="OrthoDB" id="9804023at2"/>
<evidence type="ECO:0000313" key="3">
    <source>
        <dbReference type="Proteomes" id="UP000186002"/>
    </source>
</evidence>
<dbReference type="GO" id="GO:0006508">
    <property type="term" value="P:proteolysis"/>
    <property type="evidence" value="ECO:0007669"/>
    <property type="project" value="UniProtKB-KW"/>
</dbReference>
<dbReference type="GO" id="GO:0008233">
    <property type="term" value="F:peptidase activity"/>
    <property type="evidence" value="ECO:0007669"/>
    <property type="project" value="UniProtKB-KW"/>
</dbReference>
<gene>
    <name evidence="2" type="ORF">SAMN05444272_2923</name>
</gene>
<dbReference type="Pfam" id="PF01841">
    <property type="entry name" value="Transglut_core"/>
    <property type="match status" value="1"/>
</dbReference>
<dbReference type="AlphaFoldDB" id="A0A1M7KQ03"/>
<dbReference type="PANTHER" id="PTHR33490">
    <property type="entry name" value="BLR5614 PROTEIN-RELATED"/>
    <property type="match status" value="1"/>
</dbReference>
<dbReference type="STRING" id="735517.SAMN05444272_2923"/>
<dbReference type="RefSeq" id="WP_073014058.1">
    <property type="nucleotide sequence ID" value="NZ_FRBW01000003.1"/>
</dbReference>
<dbReference type="SMART" id="SM00460">
    <property type="entry name" value="TGc"/>
    <property type="match status" value="1"/>
</dbReference>
<dbReference type="InterPro" id="IPR038765">
    <property type="entry name" value="Papain-like_cys_pep_sf"/>
</dbReference>
<dbReference type="InterPro" id="IPR002931">
    <property type="entry name" value="Transglutaminase-like"/>
</dbReference>
<evidence type="ECO:0000259" key="1">
    <source>
        <dbReference type="SMART" id="SM00460"/>
    </source>
</evidence>
<dbReference type="SUPFAM" id="SSF54001">
    <property type="entry name" value="Cysteine proteinases"/>
    <property type="match status" value="1"/>
</dbReference>
<dbReference type="Pfam" id="PF08379">
    <property type="entry name" value="Bact_transglu_N"/>
    <property type="match status" value="1"/>
</dbReference>
<dbReference type="EMBL" id="FRBW01000003">
    <property type="protein sequence ID" value="SHM67075.1"/>
    <property type="molecule type" value="Genomic_DNA"/>
</dbReference>
<organism evidence="2 3">
    <name type="scientific">Roseibium suaedae</name>
    <dbReference type="NCBI Taxonomy" id="735517"/>
    <lineage>
        <taxon>Bacteria</taxon>
        <taxon>Pseudomonadati</taxon>
        <taxon>Pseudomonadota</taxon>
        <taxon>Alphaproteobacteria</taxon>
        <taxon>Hyphomicrobiales</taxon>
        <taxon>Stappiaceae</taxon>
        <taxon>Roseibium</taxon>
    </lineage>
</organism>
<dbReference type="Gene3D" id="3.10.620.30">
    <property type="match status" value="1"/>
</dbReference>
<dbReference type="PANTHER" id="PTHR33490:SF7">
    <property type="entry name" value="BLR2979 PROTEIN"/>
    <property type="match status" value="1"/>
</dbReference>